<dbReference type="KEGG" id="scm:SCHCO_02639314"/>
<keyword evidence="4 8" id="KW-1133">Transmembrane helix</keyword>
<keyword evidence="3 8" id="KW-0812">Transmembrane</keyword>
<dbReference type="GO" id="GO:0030007">
    <property type="term" value="P:intracellular potassium ion homeostasis"/>
    <property type="evidence" value="ECO:0007669"/>
    <property type="project" value="TreeGrafter"/>
</dbReference>
<dbReference type="GO" id="GO:0005886">
    <property type="term" value="C:plasma membrane"/>
    <property type="evidence" value="ECO:0007669"/>
    <property type="project" value="TreeGrafter"/>
</dbReference>
<evidence type="ECO:0000313" key="10">
    <source>
        <dbReference type="Proteomes" id="UP000007431"/>
    </source>
</evidence>
<feature type="transmembrane region" description="Helical" evidence="8">
    <location>
        <begin position="739"/>
        <end position="755"/>
    </location>
</feature>
<dbReference type="GO" id="GO:1990573">
    <property type="term" value="P:potassium ion import across plasma membrane"/>
    <property type="evidence" value="ECO:0007669"/>
    <property type="project" value="TreeGrafter"/>
</dbReference>
<dbReference type="InterPro" id="IPR003445">
    <property type="entry name" value="Cat_transpt"/>
</dbReference>
<dbReference type="AlphaFoldDB" id="D8QG86"/>
<feature type="region of interest" description="Disordered" evidence="7">
    <location>
        <begin position="330"/>
        <end position="363"/>
    </location>
</feature>
<keyword evidence="6 8" id="KW-0472">Membrane</keyword>
<dbReference type="EMBL" id="GL377311">
    <property type="protein sequence ID" value="EFI93555.1"/>
    <property type="molecule type" value="Genomic_DNA"/>
</dbReference>
<keyword evidence="5" id="KW-0406">Ion transport</keyword>
<evidence type="ECO:0000256" key="8">
    <source>
        <dbReference type="SAM" id="Phobius"/>
    </source>
</evidence>
<sequence length="912" mass="99342">MSSPADVENGHGPDGQAGGDNPSPPPRTGLKAIWAEISDLNFFRVHLLAFTFIPLILSGIFYAAGPHDGSTTTTTSGDEPINLAYLDALFLCYSAMTVCGLATANLSALSKVQQVILYILMLCGNITTVSYCMLLVRMRYFRVKCEYVVKKELEEHRRLPMWMQRTKKGIIDQLSAPTTTEPTLSAQATALAPSTHATLIPSDGRATPKVGVQHPTPGPTPAGTLVERDRHRSGFLNDLLHADSDSDSDTAEEQFLSDAQILSSSPQSGNIDLPQLTPVASRASGVSLGHRSRAAKRKGTGVAFADAVERQQKMMERFPTRRGTTVLAPRGTMVYPPNLPQPTRKNTPARKNAVDMNGPPYADPLSTRYESPHKYTGLGGFPGPAALLAAAARAAAPGVTDKLKNALEVKTEHHTGHDSFLADLRGRLRVWRNGYFETDELTEDDVEKIGGAEYRALRLLSYLVPAYLIGFQAVSCLIFAPWLAATNAYADVFAAQAGGQVRPVTIGWFSVFQVMSSYTGGGMSLVDAGMVPFRNAWPMIVGMSLCILAGNHAMPILLRFTIWVLSKTAGDRSELAQATEFLLKYPRRCFIYLFPAPQTWFLVICLVVFSAAEWLMFPVLNSGLPFYTALPAAERAVSGLFQGLAARASGFPIVPMTDIAPALQFLYMVMMYIAVYPVALSIRSTNVYEERSLGVFEAPEEDEDDEPDVVDQDMRELAPRERVGRYVGWHLRRQVSVDIWWLVWGVFLVAVIERGHLIDPDKKWFDLFRVIFELVSAFGGIGLSLGFPSDNYAFVGAMRPLSKIVVIIIMVRGRHRGLPVAVDRAVLLPRELVTQSSVPATDGAGQEKPDGQPSQEKKSEESTTEGHSATIAGSATALGKGAPSAMSTEESDHAGKPDALVEAIPLRQIGSR</sequence>
<protein>
    <recommendedName>
        <fullName evidence="11">Potassium transport protein</fullName>
    </recommendedName>
</protein>
<dbReference type="eggNOG" id="KOG1341">
    <property type="taxonomic scope" value="Eukaryota"/>
</dbReference>
<evidence type="ECO:0000256" key="6">
    <source>
        <dbReference type="ARBA" id="ARBA00023136"/>
    </source>
</evidence>
<gene>
    <name evidence="9" type="ORF">SCHCODRAFT_258434</name>
</gene>
<evidence type="ECO:0000256" key="3">
    <source>
        <dbReference type="ARBA" id="ARBA00022692"/>
    </source>
</evidence>
<evidence type="ECO:0008006" key="11">
    <source>
        <dbReference type="Google" id="ProtNLM"/>
    </source>
</evidence>
<dbReference type="Proteomes" id="UP000007431">
    <property type="component" value="Unassembled WGS sequence"/>
</dbReference>
<keyword evidence="10" id="KW-1185">Reference proteome</keyword>
<feature type="transmembrane region" description="Helical" evidence="8">
    <location>
        <begin position="590"/>
        <end position="612"/>
    </location>
</feature>
<evidence type="ECO:0000256" key="2">
    <source>
        <dbReference type="ARBA" id="ARBA00022448"/>
    </source>
</evidence>
<dbReference type="PANTHER" id="PTHR31064">
    <property type="entry name" value="POTASSIUM TRANSPORT PROTEIN DDB_G0292412-RELATED"/>
    <property type="match status" value="1"/>
</dbReference>
<feature type="region of interest" description="Disordered" evidence="7">
    <location>
        <begin position="205"/>
        <end position="227"/>
    </location>
</feature>
<dbReference type="HOGENOM" id="CLU_005947_3_0_1"/>
<feature type="transmembrane region" description="Helical" evidence="8">
    <location>
        <begin position="767"/>
        <end position="786"/>
    </location>
</feature>
<comment type="subcellular location">
    <subcellularLocation>
        <location evidence="1">Membrane</location>
        <topology evidence="1">Multi-pass membrane protein</topology>
    </subcellularLocation>
</comment>
<dbReference type="GO" id="GO:0140107">
    <property type="term" value="F:high-affinity potassium ion transmembrane transporter activity"/>
    <property type="evidence" value="ECO:0007669"/>
    <property type="project" value="TreeGrafter"/>
</dbReference>
<dbReference type="InParanoid" id="D8QG86"/>
<keyword evidence="2" id="KW-0813">Transport</keyword>
<dbReference type="OMA" id="PHIITMR"/>
<evidence type="ECO:0000256" key="5">
    <source>
        <dbReference type="ARBA" id="ARBA00023065"/>
    </source>
</evidence>
<dbReference type="GeneID" id="9596870"/>
<dbReference type="RefSeq" id="XP_003028458.1">
    <property type="nucleotide sequence ID" value="XM_003028412.1"/>
</dbReference>
<feature type="transmembrane region" description="Helical" evidence="8">
    <location>
        <begin position="85"/>
        <end position="109"/>
    </location>
</feature>
<feature type="transmembrane region" description="Helical" evidence="8">
    <location>
        <begin position="536"/>
        <end position="558"/>
    </location>
</feature>
<dbReference type="VEuPathDB" id="FungiDB:SCHCODRAFT_02639314"/>
<accession>D8QG86</accession>
<dbReference type="Pfam" id="PF02386">
    <property type="entry name" value="TrkH"/>
    <property type="match status" value="1"/>
</dbReference>
<dbReference type="InterPro" id="IPR051143">
    <property type="entry name" value="TrkH_K-transport"/>
</dbReference>
<feature type="region of interest" description="Disordered" evidence="7">
    <location>
        <begin position="838"/>
        <end position="912"/>
    </location>
</feature>
<feature type="compositionally biased region" description="Basic and acidic residues" evidence="7">
    <location>
        <begin position="845"/>
        <end position="861"/>
    </location>
</feature>
<name>D8QG86_SCHCM</name>
<dbReference type="STRING" id="578458.D8QG86"/>
<feature type="transmembrane region" description="Helical" evidence="8">
    <location>
        <begin position="459"/>
        <end position="484"/>
    </location>
</feature>
<proteinExistence type="predicted"/>
<evidence type="ECO:0000256" key="1">
    <source>
        <dbReference type="ARBA" id="ARBA00004141"/>
    </source>
</evidence>
<feature type="transmembrane region" description="Helical" evidence="8">
    <location>
        <begin position="45"/>
        <end position="64"/>
    </location>
</feature>
<feature type="transmembrane region" description="Helical" evidence="8">
    <location>
        <begin position="665"/>
        <end position="682"/>
    </location>
</feature>
<feature type="transmembrane region" description="Helical" evidence="8">
    <location>
        <begin position="115"/>
        <end position="136"/>
    </location>
</feature>
<evidence type="ECO:0000256" key="4">
    <source>
        <dbReference type="ARBA" id="ARBA00022989"/>
    </source>
</evidence>
<dbReference type="OrthoDB" id="9999863at2759"/>
<evidence type="ECO:0000313" key="9">
    <source>
        <dbReference type="EMBL" id="EFI93555.1"/>
    </source>
</evidence>
<reference evidence="9 10" key="1">
    <citation type="journal article" date="2010" name="Nat. Biotechnol.">
        <title>Genome sequence of the model mushroom Schizophyllum commune.</title>
        <authorList>
            <person name="Ohm R.A."/>
            <person name="de Jong J.F."/>
            <person name="Lugones L.G."/>
            <person name="Aerts A."/>
            <person name="Kothe E."/>
            <person name="Stajich J.E."/>
            <person name="de Vries R.P."/>
            <person name="Record E."/>
            <person name="Levasseur A."/>
            <person name="Baker S.E."/>
            <person name="Bartholomew K.A."/>
            <person name="Coutinho P.M."/>
            <person name="Erdmann S."/>
            <person name="Fowler T.J."/>
            <person name="Gathman A.C."/>
            <person name="Lombard V."/>
            <person name="Henrissat B."/>
            <person name="Knabe N."/>
            <person name="Kuees U."/>
            <person name="Lilly W.W."/>
            <person name="Lindquist E."/>
            <person name="Lucas S."/>
            <person name="Magnuson J.K."/>
            <person name="Piumi F."/>
            <person name="Raudaskoski M."/>
            <person name="Salamov A."/>
            <person name="Schmutz J."/>
            <person name="Schwarze F.W.M.R."/>
            <person name="vanKuyk P.A."/>
            <person name="Horton J.S."/>
            <person name="Grigoriev I.V."/>
            <person name="Woesten H.A.B."/>
        </authorList>
    </citation>
    <scope>NUCLEOTIDE SEQUENCE [LARGE SCALE GENOMIC DNA]</scope>
    <source>
        <strain evidence="10">H4-8 / FGSC 9210</strain>
    </source>
</reference>
<dbReference type="PANTHER" id="PTHR31064:SF30">
    <property type="entry name" value="HIGH-AFFINITY POTASSIUM TRANSPORT PROTEIN-RELATED"/>
    <property type="match status" value="1"/>
</dbReference>
<dbReference type="FunCoup" id="D8QG86">
    <property type="interactions" value="62"/>
</dbReference>
<feature type="region of interest" description="Disordered" evidence="7">
    <location>
        <begin position="1"/>
        <end position="25"/>
    </location>
</feature>
<evidence type="ECO:0000256" key="7">
    <source>
        <dbReference type="SAM" id="MobiDB-lite"/>
    </source>
</evidence>
<organism evidence="10">
    <name type="scientific">Schizophyllum commune (strain H4-8 / FGSC 9210)</name>
    <name type="common">Split gill fungus</name>
    <dbReference type="NCBI Taxonomy" id="578458"/>
    <lineage>
        <taxon>Eukaryota</taxon>
        <taxon>Fungi</taxon>
        <taxon>Dikarya</taxon>
        <taxon>Basidiomycota</taxon>
        <taxon>Agaricomycotina</taxon>
        <taxon>Agaricomycetes</taxon>
        <taxon>Agaricomycetidae</taxon>
        <taxon>Agaricales</taxon>
        <taxon>Schizophyllaceae</taxon>
        <taxon>Schizophyllum</taxon>
    </lineage>
</organism>